<dbReference type="SMR" id="D2N0W8"/>
<evidence type="ECO:0000313" key="1">
    <source>
        <dbReference type="EMBL" id="ADB28970.1"/>
    </source>
</evidence>
<keyword evidence="2" id="KW-1185">Reference proteome</keyword>
<dbReference type="EMBL" id="AE008692">
    <property type="protein sequence ID" value="ADB28970.1"/>
    <property type="molecule type" value="Genomic_DNA"/>
</dbReference>
<dbReference type="STRING" id="264203.ZMO2016"/>
<gene>
    <name evidence="1" type="ordered locus">ZMO2016</name>
</gene>
<sequence>MNLGTAVISSIYHAIKEFVILVDLYSVEAISEAIHKIVNDNDLVNFLEGKRLSKRNFF</sequence>
<name>D2N0W8_ZYMMO</name>
<evidence type="ECO:0000313" key="2">
    <source>
        <dbReference type="Proteomes" id="UP000001173"/>
    </source>
</evidence>
<accession>D2N0W8</accession>
<dbReference type="HOGENOM" id="CLU_2978408_0_0_5"/>
<dbReference type="Proteomes" id="UP000001173">
    <property type="component" value="Chromosome"/>
</dbReference>
<dbReference type="KEGG" id="zmo:ZMO2016"/>
<protein>
    <submittedName>
        <fullName evidence="1">Uncharacterized protein</fullName>
    </submittedName>
</protein>
<organism evidence="1 2">
    <name type="scientific">Zymomonas mobilis subsp. mobilis (strain ATCC 31821 / ZM4 / CP4)</name>
    <dbReference type="NCBI Taxonomy" id="264203"/>
    <lineage>
        <taxon>Bacteria</taxon>
        <taxon>Pseudomonadati</taxon>
        <taxon>Pseudomonadota</taxon>
        <taxon>Alphaproteobacteria</taxon>
        <taxon>Sphingomonadales</taxon>
        <taxon>Zymomonadaceae</taxon>
        <taxon>Zymomonas</taxon>
    </lineage>
</organism>
<proteinExistence type="predicted"/>
<dbReference type="AlphaFoldDB" id="D2N0W8"/>
<reference evidence="1 2" key="1">
    <citation type="journal article" date="2005" name="Nat. Biotechnol.">
        <title>The genome sequence of the ethanologenic bacterium Zymomonas mobilis ZM4.</title>
        <authorList>
            <person name="Seo J.S."/>
            <person name="Chong H."/>
            <person name="Park H.S."/>
            <person name="Yoon K.O."/>
            <person name="Jung C."/>
            <person name="Kim J.J."/>
            <person name="Hong J.H."/>
            <person name="Kim H."/>
            <person name="Kim J.H."/>
            <person name="Kil J.I."/>
            <person name="Park C.J."/>
            <person name="Oh H.M."/>
            <person name="Lee J.S."/>
            <person name="Jin S.J."/>
            <person name="Um H.W."/>
            <person name="Lee H.J."/>
            <person name="Oh S.J."/>
            <person name="Kim J.Y."/>
            <person name="Kang H.L."/>
            <person name="Lee S.Y."/>
            <person name="Lee K.J."/>
            <person name="Kang H.S."/>
        </authorList>
    </citation>
    <scope>NUCLEOTIDE SEQUENCE [LARGE SCALE GENOMIC DNA]</scope>
    <source>
        <strain evidence="2">ATCC 31821 / ZM4 / CP4</strain>
    </source>
</reference>
<reference evidence="1 2" key="2">
    <citation type="journal article" date="2009" name="Nat. Biotechnol.">
        <title>Improved genome annotation for Zymomonas mobilis.</title>
        <authorList>
            <person name="Yang S."/>
            <person name="Pappas K.M."/>
            <person name="Hauser L.J."/>
            <person name="Land M.L."/>
            <person name="Chen G.L."/>
            <person name="Hurst G.B."/>
            <person name="Pan C."/>
            <person name="Kouvelis V.N."/>
            <person name="Typas M.A."/>
            <person name="Pelletier D.A."/>
            <person name="Klingeman D.M."/>
            <person name="Chang Y.J."/>
            <person name="Samatova N.F."/>
            <person name="Brown S.D."/>
        </authorList>
    </citation>
    <scope>NUCLEOTIDE SEQUENCE [LARGE SCALE GENOMIC DNA]</scope>
    <source>
        <strain evidence="2">ATCC 31821 / ZM4 / CP4</strain>
    </source>
</reference>